<dbReference type="PANTHER" id="PTHR13847">
    <property type="entry name" value="SARCOSINE DEHYDROGENASE-RELATED"/>
    <property type="match status" value="1"/>
</dbReference>
<accession>A0A158BSM1</accession>
<dbReference type="Proteomes" id="UP000054911">
    <property type="component" value="Unassembled WGS sequence"/>
</dbReference>
<dbReference type="GO" id="GO:0005737">
    <property type="term" value="C:cytoplasm"/>
    <property type="evidence" value="ECO:0007669"/>
    <property type="project" value="TreeGrafter"/>
</dbReference>
<dbReference type="EMBL" id="FCOE02000013">
    <property type="protein sequence ID" value="SAK73119.1"/>
    <property type="molecule type" value="Genomic_DNA"/>
</dbReference>
<evidence type="ECO:0000256" key="1">
    <source>
        <dbReference type="ARBA" id="ARBA00023002"/>
    </source>
</evidence>
<protein>
    <submittedName>
        <fullName evidence="3">FAD dependent oxidoreductase</fullName>
    </submittedName>
</protein>
<dbReference type="GO" id="GO:0016491">
    <property type="term" value="F:oxidoreductase activity"/>
    <property type="evidence" value="ECO:0007669"/>
    <property type="project" value="UniProtKB-KW"/>
</dbReference>
<dbReference type="InterPro" id="IPR006076">
    <property type="entry name" value="FAD-dep_OxRdtase"/>
</dbReference>
<comment type="caution">
    <text evidence="3">The sequence shown here is derived from an EMBL/GenBank/DDBJ whole genome shotgun (WGS) entry which is preliminary data.</text>
</comment>
<dbReference type="InterPro" id="IPR036188">
    <property type="entry name" value="FAD/NAD-bd_sf"/>
</dbReference>
<dbReference type="Gene3D" id="3.50.50.60">
    <property type="entry name" value="FAD/NAD(P)-binding domain"/>
    <property type="match status" value="1"/>
</dbReference>
<dbReference type="PANTHER" id="PTHR13847:SF285">
    <property type="entry name" value="FAD DEPENDENT OXIDOREDUCTASE DOMAIN-CONTAINING PROTEIN"/>
    <property type="match status" value="1"/>
</dbReference>
<proteinExistence type="predicted"/>
<dbReference type="STRING" id="1777141.AWB80_04048"/>
<organism evidence="3 4">
    <name type="scientific">Caballeronia pedi</name>
    <dbReference type="NCBI Taxonomy" id="1777141"/>
    <lineage>
        <taxon>Bacteria</taxon>
        <taxon>Pseudomonadati</taxon>
        <taxon>Pseudomonadota</taxon>
        <taxon>Betaproteobacteria</taxon>
        <taxon>Burkholderiales</taxon>
        <taxon>Burkholderiaceae</taxon>
        <taxon>Caballeronia</taxon>
    </lineage>
</organism>
<reference evidence="3" key="1">
    <citation type="submission" date="2016-01" db="EMBL/GenBank/DDBJ databases">
        <authorList>
            <person name="Peeters C."/>
        </authorList>
    </citation>
    <scope>NUCLEOTIDE SEQUENCE [LARGE SCALE GENOMIC DNA]</scope>
    <source>
        <strain evidence="3">LMG 29323</strain>
    </source>
</reference>
<sequence length="489" mass="53152">MDVRNKYAPADTAQVMYPRTLPTVNASKHLLRSFWMQDAGWPLEACSPLTGSTTADVAVIGGGFVGLWTALEIKKAAPGSNVVVLEQDVCGGGASGRNGGFVMSWWPKIASLLSFCDAEDALFLAKSSEQAIDEIRLFCELNQIDAHFRQSGWLWTATTEAQLDSWRETVEACAKLGARPFEALSPQEIVCRTGSAVHRAGVFERSNATVQPAALIKGMRNVALAAGIRIFENTKVRDFSRGRPSTISTDDGAVRATAVVLATNAWAAAIPELSRLIVPVNSSIVVTEPIPDRLAQIGWTGGESITDSQLMVDYYRTTRDGRIAFGKGSGAIEYGTSIGKRFSYDEESRELAYRDFLRTYPMLEDVRISHAWAGPIDRTYDSLPVFGTLAGTQNIHYGIGWSGNGVGPSRIGGKVLASLALGKKDEWSTCPLVGRETKTFPAEPFRFIGGSLVRRAVLRKEQRENLGLRPRAFDRALAKFAPAGLEDKA</sequence>
<evidence type="ECO:0000313" key="3">
    <source>
        <dbReference type="EMBL" id="SAK73119.1"/>
    </source>
</evidence>
<dbReference type="Pfam" id="PF01266">
    <property type="entry name" value="DAO"/>
    <property type="match status" value="1"/>
</dbReference>
<dbReference type="AlphaFoldDB" id="A0A158BSM1"/>
<dbReference type="SUPFAM" id="SSF51905">
    <property type="entry name" value="FAD/NAD(P)-binding domain"/>
    <property type="match status" value="1"/>
</dbReference>
<keyword evidence="4" id="KW-1185">Reference proteome</keyword>
<feature type="domain" description="FAD dependent oxidoreductase" evidence="2">
    <location>
        <begin position="56"/>
        <end position="419"/>
    </location>
</feature>
<gene>
    <name evidence="3" type="ORF">AWB80_04048</name>
</gene>
<evidence type="ECO:0000313" key="4">
    <source>
        <dbReference type="Proteomes" id="UP000054911"/>
    </source>
</evidence>
<name>A0A158BSM1_9BURK</name>
<evidence type="ECO:0000259" key="2">
    <source>
        <dbReference type="Pfam" id="PF01266"/>
    </source>
</evidence>
<dbReference type="Gene3D" id="3.30.9.10">
    <property type="entry name" value="D-Amino Acid Oxidase, subunit A, domain 2"/>
    <property type="match status" value="1"/>
</dbReference>
<keyword evidence="1" id="KW-0560">Oxidoreductase</keyword>